<comment type="caution">
    <text evidence="3">The sequence shown here is derived from an EMBL/GenBank/DDBJ whole genome shotgun (WGS) entry which is preliminary data.</text>
</comment>
<keyword evidence="4" id="KW-1185">Reference proteome</keyword>
<feature type="domain" description="Sensor histidine kinase NatK-like C-terminal" evidence="2">
    <location>
        <begin position="350"/>
        <end position="455"/>
    </location>
</feature>
<dbReference type="EMBL" id="JAUDEO010000019">
    <property type="protein sequence ID" value="MDM8333835.1"/>
    <property type="molecule type" value="Genomic_DNA"/>
</dbReference>
<evidence type="ECO:0000256" key="1">
    <source>
        <dbReference type="SAM" id="Phobius"/>
    </source>
</evidence>
<protein>
    <submittedName>
        <fullName evidence="3">GHKL domain-containing protein</fullName>
    </submittedName>
</protein>
<evidence type="ECO:0000313" key="3">
    <source>
        <dbReference type="EMBL" id="MDM8333835.1"/>
    </source>
</evidence>
<dbReference type="Gene3D" id="3.30.565.10">
    <property type="entry name" value="Histidine kinase-like ATPase, C-terminal domain"/>
    <property type="match status" value="1"/>
</dbReference>
<keyword evidence="1" id="KW-0472">Membrane</keyword>
<dbReference type="Proteomes" id="UP001529423">
    <property type="component" value="Unassembled WGS sequence"/>
</dbReference>
<dbReference type="RefSeq" id="WP_289559934.1">
    <property type="nucleotide sequence ID" value="NZ_JAUDEO010000019.1"/>
</dbReference>
<accession>A0ABT7VM66</accession>
<sequence length="457" mass="52363">MTFFNINNPFIQASSISYLWTYLIQVAIFYPLLFWGTYRHVSQNRVPLSHYLVLSVVLIFLQPNLFLNDLVITFCAAATIYYFANPNEEQFSTIIAQFGVAMLIYYLASFIGLIGARTLVARFPQANAIAFFILVPIIYPIALFIILVSRRLFNQYFRILALQYSGIKDLLSLLFVPLSYFFYTFQYNPHVVAQLLHVPAVNVNILTLVIVLAYYLLALLTMFLTAKFLRQREELYYANIRLTNLESYTSELEVMYDDMRRFKHDYQNILYSLKSALDSDNLDYARQEINSLANSTAPLINLSTKVLGNLQNIQDSGIKSVVFGKIMLALKKRLTVLLEVAQPIDLTKTMQQVDAIRVLSILLDNAIQAAEQSRDKKVDLSLYENDNAQFIIVGNSTAEAQIDLAKLDVNSTTFTLDASHHIGLRNLRIILGSYPQAVNDRSSHNYWFEQRIILPKK</sequence>
<reference evidence="3" key="1">
    <citation type="submission" date="2023-06" db="EMBL/GenBank/DDBJ databases">
        <title>Identification and characterization of horizontal gene transfer across gut microbiota members of farm animals based on homology search.</title>
        <authorList>
            <person name="Schwarzerova J."/>
            <person name="Nykrynova M."/>
            <person name="Jureckova K."/>
            <person name="Cejkova D."/>
            <person name="Rychlik I."/>
        </authorList>
    </citation>
    <scope>NUCLEOTIDE SEQUENCE</scope>
    <source>
        <strain evidence="3">105_WCHN</strain>
    </source>
</reference>
<keyword evidence="1" id="KW-0812">Transmembrane</keyword>
<feature type="transmembrane region" description="Helical" evidence="1">
    <location>
        <begin position="50"/>
        <end position="83"/>
    </location>
</feature>
<feature type="transmembrane region" description="Helical" evidence="1">
    <location>
        <begin position="20"/>
        <end position="38"/>
    </location>
</feature>
<dbReference type="InterPro" id="IPR036890">
    <property type="entry name" value="HATPase_C_sf"/>
</dbReference>
<dbReference type="PANTHER" id="PTHR40448">
    <property type="entry name" value="TWO-COMPONENT SENSOR HISTIDINE KINASE"/>
    <property type="match status" value="1"/>
</dbReference>
<dbReference type="PANTHER" id="PTHR40448:SF1">
    <property type="entry name" value="TWO-COMPONENT SENSOR HISTIDINE KINASE"/>
    <property type="match status" value="1"/>
</dbReference>
<feature type="transmembrane region" description="Helical" evidence="1">
    <location>
        <begin position="128"/>
        <end position="148"/>
    </location>
</feature>
<feature type="transmembrane region" description="Helical" evidence="1">
    <location>
        <begin position="160"/>
        <end position="183"/>
    </location>
</feature>
<keyword evidence="1" id="KW-1133">Transmembrane helix</keyword>
<feature type="transmembrane region" description="Helical" evidence="1">
    <location>
        <begin position="203"/>
        <end position="224"/>
    </location>
</feature>
<name>A0ABT7VM66_9LACO</name>
<feature type="transmembrane region" description="Helical" evidence="1">
    <location>
        <begin position="95"/>
        <end position="116"/>
    </location>
</feature>
<dbReference type="Pfam" id="PF14501">
    <property type="entry name" value="HATPase_c_5"/>
    <property type="match status" value="1"/>
</dbReference>
<dbReference type="InterPro" id="IPR032834">
    <property type="entry name" value="NatK-like_C"/>
</dbReference>
<evidence type="ECO:0000259" key="2">
    <source>
        <dbReference type="Pfam" id="PF14501"/>
    </source>
</evidence>
<gene>
    <name evidence="3" type="ORF">QUW46_04510</name>
</gene>
<proteinExistence type="predicted"/>
<organism evidence="3 4">
    <name type="scientific">Limosilactobacillus panis</name>
    <dbReference type="NCBI Taxonomy" id="47493"/>
    <lineage>
        <taxon>Bacteria</taxon>
        <taxon>Bacillati</taxon>
        <taxon>Bacillota</taxon>
        <taxon>Bacilli</taxon>
        <taxon>Lactobacillales</taxon>
        <taxon>Lactobacillaceae</taxon>
        <taxon>Limosilactobacillus</taxon>
    </lineage>
</organism>
<reference evidence="3" key="2">
    <citation type="submission" date="2023-06" db="EMBL/GenBank/DDBJ databases">
        <authorList>
            <person name="Zeman M."/>
            <person name="Kubasova T."/>
            <person name="Jahodarova E."/>
            <person name="Nykrynova M."/>
            <person name="Rychlik I."/>
        </authorList>
    </citation>
    <scope>NUCLEOTIDE SEQUENCE</scope>
    <source>
        <strain evidence="3">105_WCHN</strain>
    </source>
</reference>
<evidence type="ECO:0000313" key="4">
    <source>
        <dbReference type="Proteomes" id="UP001529423"/>
    </source>
</evidence>
<dbReference type="SUPFAM" id="SSF55874">
    <property type="entry name" value="ATPase domain of HSP90 chaperone/DNA topoisomerase II/histidine kinase"/>
    <property type="match status" value="1"/>
</dbReference>